<dbReference type="RefSeq" id="WP_009152004.1">
    <property type="nucleotide sequence ID" value="NZ_CM001439.1"/>
</dbReference>
<evidence type="ECO:0000313" key="7">
    <source>
        <dbReference type="EMBL" id="EHR48613.1"/>
    </source>
</evidence>
<dbReference type="HOGENOM" id="CLU_040186_1_2_11"/>
<dbReference type="GO" id="GO:0046873">
    <property type="term" value="F:metal ion transmembrane transporter activity"/>
    <property type="evidence" value="ECO:0007669"/>
    <property type="project" value="InterPro"/>
</dbReference>
<feature type="transmembrane region" description="Helical" evidence="6">
    <location>
        <begin position="145"/>
        <end position="165"/>
    </location>
</feature>
<comment type="subcellular location">
    <subcellularLocation>
        <location evidence="1 6">Membrane</location>
        <topology evidence="1 6">Multi-pass membrane protein</topology>
    </subcellularLocation>
</comment>
<dbReference type="EMBL" id="CM001439">
    <property type="protein sequence ID" value="EHR48613.1"/>
    <property type="molecule type" value="Genomic_DNA"/>
</dbReference>
<dbReference type="STRING" id="882083.SacmaDRAFT_0304"/>
<name>H5X189_9PSEU</name>
<dbReference type="AlphaFoldDB" id="H5X189"/>
<comment type="caution">
    <text evidence="6">Lacks conserved residue(s) required for the propagation of feature annotation.</text>
</comment>
<organism evidence="7 8">
    <name type="scientific">Saccharomonospora marina XMU15</name>
    <dbReference type="NCBI Taxonomy" id="882083"/>
    <lineage>
        <taxon>Bacteria</taxon>
        <taxon>Bacillati</taxon>
        <taxon>Actinomycetota</taxon>
        <taxon>Actinomycetes</taxon>
        <taxon>Pseudonocardiales</taxon>
        <taxon>Pseudonocardiaceae</taxon>
        <taxon>Saccharomonospora</taxon>
    </lineage>
</organism>
<protein>
    <recommendedName>
        <fullName evidence="6">GDT1 family protein</fullName>
    </recommendedName>
</protein>
<reference evidence="7 8" key="1">
    <citation type="journal article" date="2012" name="Stand. Genomic Sci.">
        <title>Genome sequence of the ocean sediment bacterium Saccharomonospora marina type strain (XMU15(T)).</title>
        <authorList>
            <person name="Klenk H.P."/>
            <person name="Lu M."/>
            <person name="Lucas S."/>
            <person name="Lapidus A."/>
            <person name="Copeland A."/>
            <person name="Pitluck S."/>
            <person name="Goodwin L.A."/>
            <person name="Han C."/>
            <person name="Tapia R."/>
            <person name="Brambilla E.M."/>
            <person name="Potter G."/>
            <person name="Land M."/>
            <person name="Ivanova N."/>
            <person name="Rohde M."/>
            <person name="Goker M."/>
            <person name="Detter J.C."/>
            <person name="Li W.J."/>
            <person name="Kyrpides N.C."/>
            <person name="Woyke T."/>
        </authorList>
    </citation>
    <scope>NUCLEOTIDE SEQUENCE [LARGE SCALE GENOMIC DNA]</scope>
    <source>
        <strain evidence="7 8">XMU15</strain>
    </source>
</reference>
<evidence type="ECO:0000256" key="4">
    <source>
        <dbReference type="ARBA" id="ARBA00022989"/>
    </source>
</evidence>
<dbReference type="PANTHER" id="PTHR12608">
    <property type="entry name" value="TRANSMEMBRANE PROTEIN HTP-1 RELATED"/>
    <property type="match status" value="1"/>
</dbReference>
<evidence type="ECO:0000313" key="8">
    <source>
        <dbReference type="Proteomes" id="UP000004926"/>
    </source>
</evidence>
<sequence length="200" mass="20408">MSSALLAFVAAFALVVAVELPDKTFVATLVLSTRFRSKAVLTGVIAAFAVQAVIAVAFGSVLTLLPDRLVSTVVGVLFGAGSAMLLRQGFRTADDGAHDAARMAAAPASFGRGALSSFGVLFAAEWGDASQLATAGLVARYAQPLAVGLGSFFALVGVAALAVLLGHKIRNRIHPRMLQRVAGFVFAGLSAFAFGSALLG</sequence>
<dbReference type="OrthoDB" id="5188730at2"/>
<feature type="transmembrane region" description="Helical" evidence="6">
    <location>
        <begin position="41"/>
        <end position="62"/>
    </location>
</feature>
<accession>H5X189</accession>
<keyword evidence="4 6" id="KW-1133">Transmembrane helix</keyword>
<dbReference type="eggNOG" id="COG2119">
    <property type="taxonomic scope" value="Bacteria"/>
</dbReference>
<dbReference type="PANTHER" id="PTHR12608:SF1">
    <property type="entry name" value="TRANSMEMBRANE PROTEIN 165"/>
    <property type="match status" value="1"/>
</dbReference>
<comment type="similarity">
    <text evidence="2 6">Belongs to the GDT1 family.</text>
</comment>
<dbReference type="Pfam" id="PF01169">
    <property type="entry name" value="GDT1"/>
    <property type="match status" value="2"/>
</dbReference>
<evidence type="ECO:0000256" key="3">
    <source>
        <dbReference type="ARBA" id="ARBA00022692"/>
    </source>
</evidence>
<feature type="transmembrane region" description="Helical" evidence="6">
    <location>
        <begin position="177"/>
        <end position="199"/>
    </location>
</feature>
<feature type="transmembrane region" description="Helical" evidence="6">
    <location>
        <begin position="69"/>
        <end position="86"/>
    </location>
</feature>
<evidence type="ECO:0000256" key="6">
    <source>
        <dbReference type="RuleBase" id="RU365102"/>
    </source>
</evidence>
<proteinExistence type="inferred from homology"/>
<keyword evidence="8" id="KW-1185">Reference proteome</keyword>
<gene>
    <name evidence="7" type="ORF">SacmaDRAFT_0304</name>
</gene>
<evidence type="ECO:0000256" key="2">
    <source>
        <dbReference type="ARBA" id="ARBA00009190"/>
    </source>
</evidence>
<keyword evidence="3 6" id="KW-0812">Transmembrane</keyword>
<dbReference type="Proteomes" id="UP000004926">
    <property type="component" value="Chromosome"/>
</dbReference>
<evidence type="ECO:0000256" key="1">
    <source>
        <dbReference type="ARBA" id="ARBA00004141"/>
    </source>
</evidence>
<evidence type="ECO:0000256" key="5">
    <source>
        <dbReference type="ARBA" id="ARBA00023136"/>
    </source>
</evidence>
<keyword evidence="5 6" id="KW-0472">Membrane</keyword>
<dbReference type="InterPro" id="IPR001727">
    <property type="entry name" value="GDT1-like"/>
</dbReference>
<dbReference type="GO" id="GO:0016020">
    <property type="term" value="C:membrane"/>
    <property type="evidence" value="ECO:0007669"/>
    <property type="project" value="UniProtKB-SubCell"/>
</dbReference>